<feature type="transmembrane region" description="Helical" evidence="6">
    <location>
        <begin position="251"/>
        <end position="273"/>
    </location>
</feature>
<feature type="transmembrane region" description="Helical" evidence="6">
    <location>
        <begin position="16"/>
        <end position="39"/>
    </location>
</feature>
<feature type="transmembrane region" description="Helical" evidence="6">
    <location>
        <begin position="366"/>
        <end position="386"/>
    </location>
</feature>
<dbReference type="CDD" id="cd17325">
    <property type="entry name" value="MFS_MdtG_SLC18_like"/>
    <property type="match status" value="1"/>
</dbReference>
<name>A0A917CAA5_9BACL</name>
<dbReference type="InterPro" id="IPR020846">
    <property type="entry name" value="MFS_dom"/>
</dbReference>
<keyword evidence="3 6" id="KW-0812">Transmembrane</keyword>
<feature type="domain" description="Major facilitator superfamily (MFS) profile" evidence="7">
    <location>
        <begin position="17"/>
        <end position="395"/>
    </location>
</feature>
<evidence type="ECO:0000256" key="3">
    <source>
        <dbReference type="ARBA" id="ARBA00022692"/>
    </source>
</evidence>
<reference evidence="8" key="1">
    <citation type="journal article" date="2014" name="Int. J. Syst. Evol. Microbiol.">
        <title>Complete genome sequence of Corynebacterium casei LMG S-19264T (=DSM 44701T), isolated from a smear-ripened cheese.</title>
        <authorList>
            <consortium name="US DOE Joint Genome Institute (JGI-PGF)"/>
            <person name="Walter F."/>
            <person name="Albersmeier A."/>
            <person name="Kalinowski J."/>
            <person name="Ruckert C."/>
        </authorList>
    </citation>
    <scope>NUCLEOTIDE SEQUENCE</scope>
    <source>
        <strain evidence="8">CGMCC 1.16134</strain>
    </source>
</reference>
<evidence type="ECO:0000313" key="8">
    <source>
        <dbReference type="EMBL" id="GGF78943.1"/>
    </source>
</evidence>
<dbReference type="Gene3D" id="1.20.1250.20">
    <property type="entry name" value="MFS general substrate transporter like domains"/>
    <property type="match status" value="2"/>
</dbReference>
<sequence>MKPVNTGEITPKQQKAALLVVGLAVFTDMMIYGVVVPILPQYATSLGASPAQIGILFGSYGIALLLASPLFGLLSDRIGRKGPLLWGLLGLAATTLLFLAADSFWQLVAARALQGVAAAATWTAGLALVADVYPVAERGKAMGLALSGQAAGTLLGPAVGGWLYQLGGYAAPFLFVAALTLTDAVLRIVLLRKVPDVTASEPRQSRSMLRSRSLLLIFGIVILGAAIPAVLEPTLPLRLKAVFGLSPGGIGLLFMIPTAAYGLIAPLAGAWAARKGNLPVIRLGMVITAIALPLNALGASLWLQAATLALLGIGMGTILSPSLPEMALAADQNGSQSYGIVFSLYNTAYSAGMMTGPLLAGLLTNYFGIEIAYLAAGAIILAYLLLTVVRASGSRGAGTEQQVR</sequence>
<dbReference type="PANTHER" id="PTHR23506:SF23">
    <property type="entry name" value="GH10249P"/>
    <property type="match status" value="1"/>
</dbReference>
<evidence type="ECO:0000256" key="1">
    <source>
        <dbReference type="ARBA" id="ARBA00004651"/>
    </source>
</evidence>
<reference evidence="8" key="2">
    <citation type="submission" date="2020-09" db="EMBL/GenBank/DDBJ databases">
        <authorList>
            <person name="Sun Q."/>
            <person name="Zhou Y."/>
        </authorList>
    </citation>
    <scope>NUCLEOTIDE SEQUENCE</scope>
    <source>
        <strain evidence="8">CGMCC 1.16134</strain>
    </source>
</reference>
<dbReference type="SUPFAM" id="SSF103473">
    <property type="entry name" value="MFS general substrate transporter"/>
    <property type="match status" value="1"/>
</dbReference>
<feature type="transmembrane region" description="Helical" evidence="6">
    <location>
        <begin position="340"/>
        <end position="360"/>
    </location>
</feature>
<evidence type="ECO:0000256" key="5">
    <source>
        <dbReference type="ARBA" id="ARBA00023136"/>
    </source>
</evidence>
<keyword evidence="9" id="KW-1185">Reference proteome</keyword>
<evidence type="ECO:0000313" key="9">
    <source>
        <dbReference type="Proteomes" id="UP000637643"/>
    </source>
</evidence>
<dbReference type="PANTHER" id="PTHR23506">
    <property type="entry name" value="GH10249P"/>
    <property type="match status" value="1"/>
</dbReference>
<feature type="transmembrane region" description="Helical" evidence="6">
    <location>
        <begin position="84"/>
        <end position="101"/>
    </location>
</feature>
<comment type="subcellular location">
    <subcellularLocation>
        <location evidence="1">Cell membrane</location>
        <topology evidence="1">Multi-pass membrane protein</topology>
    </subcellularLocation>
</comment>
<evidence type="ECO:0000256" key="6">
    <source>
        <dbReference type="SAM" id="Phobius"/>
    </source>
</evidence>
<proteinExistence type="predicted"/>
<feature type="transmembrane region" description="Helical" evidence="6">
    <location>
        <begin position="280"/>
        <end position="302"/>
    </location>
</feature>
<dbReference type="Pfam" id="PF07690">
    <property type="entry name" value="MFS_1"/>
    <property type="match status" value="2"/>
</dbReference>
<dbReference type="InterPro" id="IPR011701">
    <property type="entry name" value="MFS"/>
</dbReference>
<feature type="transmembrane region" description="Helical" evidence="6">
    <location>
        <begin position="169"/>
        <end position="190"/>
    </location>
</feature>
<dbReference type="AlphaFoldDB" id="A0A917CAA5"/>
<dbReference type="PROSITE" id="PS50850">
    <property type="entry name" value="MFS"/>
    <property type="match status" value="1"/>
</dbReference>
<organism evidence="8 9">
    <name type="scientific">Paenibacillus albidus</name>
    <dbReference type="NCBI Taxonomy" id="2041023"/>
    <lineage>
        <taxon>Bacteria</taxon>
        <taxon>Bacillati</taxon>
        <taxon>Bacillota</taxon>
        <taxon>Bacilli</taxon>
        <taxon>Bacillales</taxon>
        <taxon>Paenibacillaceae</taxon>
        <taxon>Paenibacillus</taxon>
    </lineage>
</organism>
<evidence type="ECO:0000256" key="4">
    <source>
        <dbReference type="ARBA" id="ARBA00022989"/>
    </source>
</evidence>
<feature type="transmembrane region" description="Helical" evidence="6">
    <location>
        <begin position="141"/>
        <end position="163"/>
    </location>
</feature>
<keyword evidence="2" id="KW-0813">Transport</keyword>
<dbReference type="Proteomes" id="UP000637643">
    <property type="component" value="Unassembled WGS sequence"/>
</dbReference>
<gene>
    <name evidence="8" type="ORF">GCM10010912_25010</name>
</gene>
<feature type="transmembrane region" description="Helical" evidence="6">
    <location>
        <begin position="51"/>
        <end position="72"/>
    </location>
</feature>
<dbReference type="InterPro" id="IPR050930">
    <property type="entry name" value="MFS_Vesicular_Transporter"/>
</dbReference>
<dbReference type="InterPro" id="IPR036259">
    <property type="entry name" value="MFS_trans_sf"/>
</dbReference>
<dbReference type="InterPro" id="IPR001958">
    <property type="entry name" value="Tet-R_TetA/multi-R_MdtG-like"/>
</dbReference>
<dbReference type="PRINTS" id="PR01035">
    <property type="entry name" value="TCRTETA"/>
</dbReference>
<dbReference type="EMBL" id="BMKR01000008">
    <property type="protein sequence ID" value="GGF78943.1"/>
    <property type="molecule type" value="Genomic_DNA"/>
</dbReference>
<dbReference type="GO" id="GO:0022857">
    <property type="term" value="F:transmembrane transporter activity"/>
    <property type="evidence" value="ECO:0007669"/>
    <property type="project" value="InterPro"/>
</dbReference>
<comment type="caution">
    <text evidence="8">The sequence shown here is derived from an EMBL/GenBank/DDBJ whole genome shotgun (WGS) entry which is preliminary data.</text>
</comment>
<accession>A0A917CAA5</accession>
<keyword evidence="5 6" id="KW-0472">Membrane</keyword>
<feature type="transmembrane region" description="Helical" evidence="6">
    <location>
        <begin position="107"/>
        <end position="129"/>
    </location>
</feature>
<evidence type="ECO:0000259" key="7">
    <source>
        <dbReference type="PROSITE" id="PS50850"/>
    </source>
</evidence>
<feature type="transmembrane region" description="Helical" evidence="6">
    <location>
        <begin position="308"/>
        <end position="328"/>
    </location>
</feature>
<dbReference type="RefSeq" id="WP_229696109.1">
    <property type="nucleotide sequence ID" value="NZ_BMKR01000008.1"/>
</dbReference>
<feature type="transmembrane region" description="Helical" evidence="6">
    <location>
        <begin position="211"/>
        <end position="231"/>
    </location>
</feature>
<protein>
    <submittedName>
        <fullName evidence="8">MFS transporter</fullName>
    </submittedName>
</protein>
<evidence type="ECO:0000256" key="2">
    <source>
        <dbReference type="ARBA" id="ARBA00022448"/>
    </source>
</evidence>
<dbReference type="GO" id="GO:0005886">
    <property type="term" value="C:plasma membrane"/>
    <property type="evidence" value="ECO:0007669"/>
    <property type="project" value="UniProtKB-SubCell"/>
</dbReference>
<keyword evidence="4 6" id="KW-1133">Transmembrane helix</keyword>